<dbReference type="AlphaFoldDB" id="A0A5B8A3D1"/>
<dbReference type="KEGG" id="hyj:FHG12_18385"/>
<sequence>MRKLLVTGSSGLIGSEVAVHFAERGWQIYGLDNNQRAVFFGPQGDTRWNQSRLAIQLGSAFHHHELDIRDRQGVLKLLKDIRPDAIVHTAAQPSHDRAAAIPFDDFDTNAIGTLNLLEAVRQACPESPFVHMSTNKVYGDRPNTITLTELETRWDYADPDYADGIAESFSIDQSKHSLFGASKVAADVMVQEYGRYFGIPTCCLRGGCLTGPNHSGVELHGFLSYLVKCNLEGREYKVFGYKGKQVRDNIHSHDVARFIEAFINTPRVAEVYNLGGGRANSCSIWEAFKLVEKFSGKSQVYTYVDENRIGDHICYISNLAKMREHYPSWDISVSLEETVHQIYKASSQRIEQLN</sequence>
<dbReference type="RefSeq" id="WP_139517162.1">
    <property type="nucleotide sequence ID" value="NZ_CP040896.1"/>
</dbReference>
<evidence type="ECO:0000313" key="4">
    <source>
        <dbReference type="Proteomes" id="UP000305398"/>
    </source>
</evidence>
<dbReference type="PANTHER" id="PTHR43000">
    <property type="entry name" value="DTDP-D-GLUCOSE 4,6-DEHYDRATASE-RELATED"/>
    <property type="match status" value="1"/>
</dbReference>
<evidence type="ECO:0000259" key="2">
    <source>
        <dbReference type="Pfam" id="PF01370"/>
    </source>
</evidence>
<dbReference type="EMBL" id="CP040896">
    <property type="protein sequence ID" value="QDA61944.1"/>
    <property type="molecule type" value="Genomic_DNA"/>
</dbReference>
<dbReference type="OrthoDB" id="9779041at2"/>
<proteinExistence type="inferred from homology"/>
<gene>
    <name evidence="3" type="ORF">FHG12_18385</name>
</gene>
<feature type="domain" description="NAD-dependent epimerase/dehydratase" evidence="2">
    <location>
        <begin position="5"/>
        <end position="275"/>
    </location>
</feature>
<reference evidence="3 4" key="1">
    <citation type="submission" date="2019-06" db="EMBL/GenBank/DDBJ databases">
        <authorList>
            <person name="Srinivasan S."/>
        </authorList>
    </citation>
    <scope>NUCLEOTIDE SEQUENCE [LARGE SCALE GENOMIC DNA]</scope>
    <source>
        <strain evidence="3 4">17J68-5</strain>
    </source>
</reference>
<dbReference type="InterPro" id="IPR036291">
    <property type="entry name" value="NAD(P)-bd_dom_sf"/>
</dbReference>
<dbReference type="Proteomes" id="UP000305398">
    <property type="component" value="Chromosome"/>
</dbReference>
<keyword evidence="4" id="KW-1185">Reference proteome</keyword>
<dbReference type="Gene3D" id="3.40.50.720">
    <property type="entry name" value="NAD(P)-binding Rossmann-like Domain"/>
    <property type="match status" value="1"/>
</dbReference>
<organism evidence="3 4">
    <name type="scientific">Hymenobacter jejuensis</name>
    <dbReference type="NCBI Taxonomy" id="2502781"/>
    <lineage>
        <taxon>Bacteria</taxon>
        <taxon>Pseudomonadati</taxon>
        <taxon>Bacteroidota</taxon>
        <taxon>Cytophagia</taxon>
        <taxon>Cytophagales</taxon>
        <taxon>Hymenobacteraceae</taxon>
        <taxon>Hymenobacter</taxon>
    </lineage>
</organism>
<accession>A0A5B8A3D1</accession>
<evidence type="ECO:0000256" key="1">
    <source>
        <dbReference type="ARBA" id="ARBA00007637"/>
    </source>
</evidence>
<comment type="similarity">
    <text evidence="1">Belongs to the NAD(P)-dependent epimerase/dehydratase family.</text>
</comment>
<protein>
    <submittedName>
        <fullName evidence="3">NAD-dependent epimerase/dehydratase family protein</fullName>
    </submittedName>
</protein>
<dbReference type="Pfam" id="PF01370">
    <property type="entry name" value="Epimerase"/>
    <property type="match status" value="1"/>
</dbReference>
<name>A0A5B8A3D1_9BACT</name>
<evidence type="ECO:0000313" key="3">
    <source>
        <dbReference type="EMBL" id="QDA61944.1"/>
    </source>
</evidence>
<dbReference type="InterPro" id="IPR001509">
    <property type="entry name" value="Epimerase_deHydtase"/>
</dbReference>
<dbReference type="SUPFAM" id="SSF51735">
    <property type="entry name" value="NAD(P)-binding Rossmann-fold domains"/>
    <property type="match status" value="1"/>
</dbReference>